<feature type="compositionally biased region" description="Acidic residues" evidence="7">
    <location>
        <begin position="124"/>
        <end position="136"/>
    </location>
</feature>
<dbReference type="RefSeq" id="XP_004503970.1">
    <property type="nucleotide sequence ID" value="XM_004503913.3"/>
</dbReference>
<dbReference type="GO" id="GO:0000166">
    <property type="term" value="F:nucleotide binding"/>
    <property type="evidence" value="ECO:0007669"/>
    <property type="project" value="InterPro"/>
</dbReference>
<accession>A0A1S2YGD7</accession>
<feature type="region of interest" description="Disordered" evidence="7">
    <location>
        <begin position="119"/>
        <end position="152"/>
    </location>
</feature>
<proteinExistence type="inferred from homology"/>
<dbReference type="Pfam" id="PF03874">
    <property type="entry name" value="RNA_pol_Rpb4"/>
    <property type="match status" value="1"/>
</dbReference>
<keyword evidence="9" id="KW-1185">Reference proteome</keyword>
<evidence type="ECO:0000256" key="6">
    <source>
        <dbReference type="ARBA" id="ARBA00023242"/>
    </source>
</evidence>
<dbReference type="RefSeq" id="XP_004503965.1">
    <property type="nucleotide sequence ID" value="XM_004503908.3"/>
</dbReference>
<dbReference type="AlphaFoldDB" id="A0A1S2YGD7"/>
<dbReference type="PaxDb" id="3827-XP_004503964.1"/>
<dbReference type="RefSeq" id="XP_004503966.1">
    <property type="nucleotide sequence ID" value="XM_004503909.3"/>
</dbReference>
<dbReference type="GO" id="GO:0006384">
    <property type="term" value="P:transcription initiation at RNA polymerase III promoter"/>
    <property type="evidence" value="ECO:0007669"/>
    <property type="project" value="InterPro"/>
</dbReference>
<evidence type="ECO:0000259" key="8">
    <source>
        <dbReference type="SMART" id="SM00657"/>
    </source>
</evidence>
<evidence type="ECO:0000256" key="2">
    <source>
        <dbReference type="ARBA" id="ARBA00006898"/>
    </source>
</evidence>
<gene>
    <name evidence="10 11 12 13" type="primary">LOC101499600</name>
</gene>
<evidence type="ECO:0000256" key="7">
    <source>
        <dbReference type="SAM" id="MobiDB-lite"/>
    </source>
</evidence>
<dbReference type="PANTHER" id="PTHR15561:SF0">
    <property type="entry name" value="DNA-DIRECTED RNA POLYMERASE III SUBUNIT RPC9"/>
    <property type="match status" value="1"/>
</dbReference>
<dbReference type="SMART" id="SM00657">
    <property type="entry name" value="RPOL4c"/>
    <property type="match status" value="1"/>
</dbReference>
<protein>
    <recommendedName>
        <fullName evidence="3">DNA-directed RNA polymerase III subunit RPC9</fullName>
    </recommendedName>
</protein>
<evidence type="ECO:0000256" key="5">
    <source>
        <dbReference type="ARBA" id="ARBA00023163"/>
    </source>
</evidence>
<dbReference type="InterPro" id="IPR010997">
    <property type="entry name" value="HRDC-like_sf"/>
</dbReference>
<dbReference type="Gene3D" id="1.20.1250.40">
    <property type="match status" value="1"/>
</dbReference>
<evidence type="ECO:0000256" key="4">
    <source>
        <dbReference type="ARBA" id="ARBA00022478"/>
    </source>
</evidence>
<dbReference type="Proteomes" id="UP000087171">
    <property type="component" value="Chromosome Ca6"/>
</dbReference>
<dbReference type="KEGG" id="cam:101499600"/>
<dbReference type="InterPro" id="IPR038324">
    <property type="entry name" value="Rpb4/RPC9_sf"/>
</dbReference>
<dbReference type="InterPro" id="IPR038846">
    <property type="entry name" value="RPC9"/>
</dbReference>
<reference evidence="10 11" key="2">
    <citation type="submission" date="2025-04" db="UniProtKB">
        <authorList>
            <consortium name="RefSeq"/>
        </authorList>
    </citation>
    <scope>IDENTIFICATION</scope>
    <source>
        <tissue evidence="10 11">Etiolated seedlings</tissue>
    </source>
</reference>
<dbReference type="InterPro" id="IPR006590">
    <property type="entry name" value="RNA_pol_Rpb4/RPC9_core"/>
</dbReference>
<dbReference type="FunFam" id="1.20.1250.40:FF:000008">
    <property type="entry name" value="RNA polymerase II, Rpb4, core protein"/>
    <property type="match status" value="1"/>
</dbReference>
<dbReference type="OrthoDB" id="1746530at2759"/>
<keyword evidence="6" id="KW-0539">Nucleus</keyword>
<dbReference type="InterPro" id="IPR005574">
    <property type="entry name" value="Rpb4/RPC9"/>
</dbReference>
<sequence>MKILDGNVNALTNFEVLDFLRAKGASKDPTRVIAKVALSEYKVYDYLVNTAACCQTRESVNEFLTAIKQFEVSKAEMLNILNIRPAHPVELFPIIEHGRLPDDVTSEIVRLVKTILPAPPTEATSEEITEGGEEGNEISQDQTEGGEQMDTS</sequence>
<evidence type="ECO:0000313" key="10">
    <source>
        <dbReference type="RefSeq" id="XP_004503965.1"/>
    </source>
</evidence>
<feature type="compositionally biased region" description="Polar residues" evidence="7">
    <location>
        <begin position="138"/>
        <end position="152"/>
    </location>
</feature>
<evidence type="ECO:0000256" key="3">
    <source>
        <dbReference type="ARBA" id="ARBA00016672"/>
    </source>
</evidence>
<keyword evidence="5" id="KW-0804">Transcription</keyword>
<feature type="domain" description="RNA polymerase Rpb4/RPC9 core" evidence="8">
    <location>
        <begin position="1"/>
        <end position="122"/>
    </location>
</feature>
<dbReference type="STRING" id="3827.A0A1S2YGD7"/>
<dbReference type="SUPFAM" id="SSF47819">
    <property type="entry name" value="HRDC-like"/>
    <property type="match status" value="1"/>
</dbReference>
<organism evidence="9 13">
    <name type="scientific">Cicer arietinum</name>
    <name type="common">Chickpea</name>
    <name type="synonym">Garbanzo</name>
    <dbReference type="NCBI Taxonomy" id="3827"/>
    <lineage>
        <taxon>Eukaryota</taxon>
        <taxon>Viridiplantae</taxon>
        <taxon>Streptophyta</taxon>
        <taxon>Embryophyta</taxon>
        <taxon>Tracheophyta</taxon>
        <taxon>Spermatophyta</taxon>
        <taxon>Magnoliopsida</taxon>
        <taxon>eudicotyledons</taxon>
        <taxon>Gunneridae</taxon>
        <taxon>Pentapetalae</taxon>
        <taxon>rosids</taxon>
        <taxon>fabids</taxon>
        <taxon>Fabales</taxon>
        <taxon>Fabaceae</taxon>
        <taxon>Papilionoideae</taxon>
        <taxon>50 kb inversion clade</taxon>
        <taxon>NPAAA clade</taxon>
        <taxon>Hologalegina</taxon>
        <taxon>IRL clade</taxon>
        <taxon>Cicereae</taxon>
        <taxon>Cicer</taxon>
    </lineage>
</organism>
<name>A0A1S2YGD7_CICAR</name>
<evidence type="ECO:0000313" key="12">
    <source>
        <dbReference type="RefSeq" id="XP_004503968.1"/>
    </source>
</evidence>
<evidence type="ECO:0000313" key="9">
    <source>
        <dbReference type="Proteomes" id="UP000087171"/>
    </source>
</evidence>
<dbReference type="eggNOG" id="KOG4168">
    <property type="taxonomic scope" value="Eukaryota"/>
</dbReference>
<keyword evidence="4" id="KW-0240">DNA-directed RNA polymerase</keyword>
<dbReference type="RefSeq" id="XP_004503968.1">
    <property type="nucleotide sequence ID" value="XM_004503911.3"/>
</dbReference>
<reference evidence="9" key="1">
    <citation type="journal article" date="2013" name="Nat. Biotechnol.">
        <title>Draft genome sequence of chickpea (Cicer arietinum) provides a resource for trait improvement.</title>
        <authorList>
            <person name="Varshney R.K."/>
            <person name="Song C."/>
            <person name="Saxena R.K."/>
            <person name="Azam S."/>
            <person name="Yu S."/>
            <person name="Sharpe A.G."/>
            <person name="Cannon S."/>
            <person name="Baek J."/>
            <person name="Rosen B.D."/>
            <person name="Tar'an B."/>
            <person name="Millan T."/>
            <person name="Zhang X."/>
            <person name="Ramsay L.D."/>
            <person name="Iwata A."/>
            <person name="Wang Y."/>
            <person name="Nelson W."/>
            <person name="Farmer A.D."/>
            <person name="Gaur P.M."/>
            <person name="Soderlund C."/>
            <person name="Penmetsa R.V."/>
            <person name="Xu C."/>
            <person name="Bharti A.K."/>
            <person name="He W."/>
            <person name="Winter P."/>
            <person name="Zhao S."/>
            <person name="Hane J.K."/>
            <person name="Carrasquilla-Garcia N."/>
            <person name="Condie J.A."/>
            <person name="Upadhyaya H.D."/>
            <person name="Luo M.C."/>
            <person name="Thudi M."/>
            <person name="Gowda C.L."/>
            <person name="Singh N.P."/>
            <person name="Lichtenzveig J."/>
            <person name="Gali K.K."/>
            <person name="Rubio J."/>
            <person name="Nadarajan N."/>
            <person name="Dolezel J."/>
            <person name="Bansal K.C."/>
            <person name="Xu X."/>
            <person name="Edwards D."/>
            <person name="Zhang G."/>
            <person name="Kahl G."/>
            <person name="Gil J."/>
            <person name="Singh K.B."/>
            <person name="Datta S.K."/>
            <person name="Jackson S.A."/>
            <person name="Wang J."/>
            <person name="Cook D.R."/>
        </authorList>
    </citation>
    <scope>NUCLEOTIDE SEQUENCE [LARGE SCALE GENOMIC DNA]</scope>
    <source>
        <strain evidence="9">cv. CDC Frontier</strain>
    </source>
</reference>
<comment type="subcellular location">
    <subcellularLocation>
        <location evidence="1">Nucleus</location>
    </subcellularLocation>
</comment>
<evidence type="ECO:0000313" key="13">
    <source>
        <dbReference type="RefSeq" id="XP_004503970.1"/>
    </source>
</evidence>
<comment type="similarity">
    <text evidence="2">Belongs to the eukaryotic RPC9 RNA polymerase subunit family.</text>
</comment>
<evidence type="ECO:0000256" key="1">
    <source>
        <dbReference type="ARBA" id="ARBA00004123"/>
    </source>
</evidence>
<evidence type="ECO:0000313" key="11">
    <source>
        <dbReference type="RefSeq" id="XP_004503966.1"/>
    </source>
</evidence>
<dbReference type="GeneID" id="101499600"/>
<dbReference type="PANTHER" id="PTHR15561">
    <property type="entry name" value="CALCITONIN GENE-RELATED PEPTIDE-RECEPTOR COMPONENT PROTEIN"/>
    <property type="match status" value="1"/>
</dbReference>
<dbReference type="GO" id="GO:0005666">
    <property type="term" value="C:RNA polymerase III complex"/>
    <property type="evidence" value="ECO:0007669"/>
    <property type="project" value="InterPro"/>
</dbReference>